<dbReference type="GO" id="GO:0004029">
    <property type="term" value="F:aldehyde dehydrogenase (NAD+) activity"/>
    <property type="evidence" value="ECO:0007669"/>
    <property type="project" value="TreeGrafter"/>
</dbReference>
<dbReference type="Pfam" id="PF01370">
    <property type="entry name" value="Epimerase"/>
    <property type="match status" value="1"/>
</dbReference>
<name>A0A1H9LHD2_9PSEU</name>
<evidence type="ECO:0000259" key="1">
    <source>
        <dbReference type="Pfam" id="PF01370"/>
    </source>
</evidence>
<keyword evidence="3" id="KW-1185">Reference proteome</keyword>
<dbReference type="GO" id="GO:0005737">
    <property type="term" value="C:cytoplasm"/>
    <property type="evidence" value="ECO:0007669"/>
    <property type="project" value="TreeGrafter"/>
</dbReference>
<dbReference type="PANTHER" id="PTHR48079:SF6">
    <property type="entry name" value="NAD(P)-BINDING DOMAIN-CONTAINING PROTEIN-RELATED"/>
    <property type="match status" value="1"/>
</dbReference>
<gene>
    <name evidence="2" type="ORF">SAMN04487818_101596</name>
</gene>
<reference evidence="3" key="1">
    <citation type="submission" date="2016-10" db="EMBL/GenBank/DDBJ databases">
        <authorList>
            <person name="Varghese N."/>
            <person name="Submissions S."/>
        </authorList>
    </citation>
    <scope>NUCLEOTIDE SEQUENCE [LARGE SCALE GENOMIC DNA]</scope>
    <source>
        <strain evidence="3">DSM 44260</strain>
    </source>
</reference>
<sequence>MRVLAIGGTGVLGERLVPLLLGRGHDVAVMAPEDRLGRVPGGVRGVSGDLLDPGVTEVLVGELAGVDVVVNVATAIPRDFSAPGAWERNTGVRRDGTVRVLEAVVAAGVPAVVQMSVTMAYADGGDRWLTEQAPFDPDPARGSIVDPVVAMERAVTELGGDRVAWSILRGARFVGAGTAQDAVRARLREGTLHAHPDDRYVSLVHVADFAAAVTAAVERRISGVVLNIADDPLLVSDYLSRLAELDGAPKPDTSTEAVREVSHRVCSDAARQLLDWQPKAGIWPGGNDPL</sequence>
<proteinExistence type="predicted"/>
<dbReference type="EMBL" id="FOGI01000001">
    <property type="protein sequence ID" value="SER10525.1"/>
    <property type="molecule type" value="Genomic_DNA"/>
</dbReference>
<dbReference type="InterPro" id="IPR001509">
    <property type="entry name" value="Epimerase_deHydtase"/>
</dbReference>
<dbReference type="STRING" id="155974.SAMN04487818_101596"/>
<dbReference type="InterPro" id="IPR036291">
    <property type="entry name" value="NAD(P)-bd_dom_sf"/>
</dbReference>
<evidence type="ECO:0000313" key="2">
    <source>
        <dbReference type="EMBL" id="SER10525.1"/>
    </source>
</evidence>
<dbReference type="AlphaFoldDB" id="A0A1H9LHD2"/>
<dbReference type="Proteomes" id="UP000199051">
    <property type="component" value="Unassembled WGS sequence"/>
</dbReference>
<organism evidence="2 3">
    <name type="scientific">Actinokineospora terrae</name>
    <dbReference type="NCBI Taxonomy" id="155974"/>
    <lineage>
        <taxon>Bacteria</taxon>
        <taxon>Bacillati</taxon>
        <taxon>Actinomycetota</taxon>
        <taxon>Actinomycetes</taxon>
        <taxon>Pseudonocardiales</taxon>
        <taxon>Pseudonocardiaceae</taxon>
        <taxon>Actinokineospora</taxon>
    </lineage>
</organism>
<dbReference type="RefSeq" id="WP_143073318.1">
    <property type="nucleotide sequence ID" value="NZ_FOGI01000001.1"/>
</dbReference>
<evidence type="ECO:0000313" key="3">
    <source>
        <dbReference type="Proteomes" id="UP000199051"/>
    </source>
</evidence>
<feature type="domain" description="NAD-dependent epimerase/dehydratase" evidence="1">
    <location>
        <begin position="4"/>
        <end position="229"/>
    </location>
</feature>
<dbReference type="SUPFAM" id="SSF51735">
    <property type="entry name" value="NAD(P)-binding Rossmann-fold domains"/>
    <property type="match status" value="1"/>
</dbReference>
<dbReference type="PANTHER" id="PTHR48079">
    <property type="entry name" value="PROTEIN YEEZ"/>
    <property type="match status" value="1"/>
</dbReference>
<protein>
    <submittedName>
        <fullName evidence="2">Nucleoside-diphosphate-sugar epimerase</fullName>
    </submittedName>
</protein>
<accession>A0A1H9LHD2</accession>
<dbReference type="InterPro" id="IPR051783">
    <property type="entry name" value="NAD(P)-dependent_oxidoreduct"/>
</dbReference>
<dbReference type="Gene3D" id="3.40.50.720">
    <property type="entry name" value="NAD(P)-binding Rossmann-like Domain"/>
    <property type="match status" value="1"/>
</dbReference>